<dbReference type="Pfam" id="PF25210">
    <property type="entry name" value="Kelch_FKB95"/>
    <property type="match status" value="1"/>
</dbReference>
<accession>A0AAV8PWJ1</accession>
<dbReference type="CDD" id="cd22152">
    <property type="entry name" value="F-box_AtAFR-like"/>
    <property type="match status" value="1"/>
</dbReference>
<dbReference type="InterPro" id="IPR001810">
    <property type="entry name" value="F-box_dom"/>
</dbReference>
<comment type="caution">
    <text evidence="3">The sequence shown here is derived from an EMBL/GenBank/DDBJ whole genome shotgun (WGS) entry which is preliminary data.</text>
</comment>
<sequence>MTDPLDVVSAAAAAGGFIPDLPDDIAVRCIARVPRSHHPALALVSRSWRSLLRSPLLSAVRSHLAVTDPPVLALNLRSPTDQSPWFLLDPLLLRRSGKKSPPLLRLPPPPLPAIGSACAALGPALFLLGGSVAGVPSPAVQVLDARLRRWSLVSRMSAAREFAAAAVLGGRIYAIGGCLPPADAWAESLDPATGPTGGGWTVVPSPPLIREKWMHGCAVLGGRILAVADRGGVVYDPAAPAGEARWGPVPPVLDNGWRGRAAAVGGILYSYDFLGKIRGYDPESNEWKQVEGMEKELPKFLCGATLANLGGLLCLLWEGKDLASGSKEMVIEWAGIKVSKTTDGKLQGSLLWQEPVLLDAPKGSSVAHCIALEL</sequence>
<evidence type="ECO:0000313" key="3">
    <source>
        <dbReference type="EMBL" id="KAJ8465293.1"/>
    </source>
</evidence>
<dbReference type="AlphaFoldDB" id="A0AAV8PWJ1"/>
<evidence type="ECO:0000259" key="2">
    <source>
        <dbReference type="Pfam" id="PF25210"/>
    </source>
</evidence>
<dbReference type="SUPFAM" id="SSF117281">
    <property type="entry name" value="Kelch motif"/>
    <property type="match status" value="1"/>
</dbReference>
<keyword evidence="4" id="KW-1185">Reference proteome</keyword>
<name>A0AAV8PWJ1_ENSVE</name>
<protein>
    <recommendedName>
        <fullName evidence="5">F-box domain-containing protein</fullName>
    </recommendedName>
</protein>
<evidence type="ECO:0008006" key="5">
    <source>
        <dbReference type="Google" id="ProtNLM"/>
    </source>
</evidence>
<dbReference type="PANTHER" id="PTHR24414:SF23">
    <property type="entry name" value="F-BOX_KELCH-REPEAT PROTEIN SKIP6"/>
    <property type="match status" value="1"/>
</dbReference>
<dbReference type="EMBL" id="JAQQAF010000008">
    <property type="protein sequence ID" value="KAJ8465293.1"/>
    <property type="molecule type" value="Genomic_DNA"/>
</dbReference>
<evidence type="ECO:0000259" key="1">
    <source>
        <dbReference type="Pfam" id="PF00646"/>
    </source>
</evidence>
<proteinExistence type="predicted"/>
<dbReference type="Gene3D" id="2.120.10.80">
    <property type="entry name" value="Kelch-type beta propeller"/>
    <property type="match status" value="1"/>
</dbReference>
<feature type="domain" description="FKB95-like N-terminal Kelch" evidence="2">
    <location>
        <begin position="100"/>
        <end position="357"/>
    </location>
</feature>
<reference evidence="3 4" key="1">
    <citation type="submission" date="2022-12" db="EMBL/GenBank/DDBJ databases">
        <title>Chromosome-scale assembly of the Ensete ventricosum genome.</title>
        <authorList>
            <person name="Dussert Y."/>
            <person name="Stocks J."/>
            <person name="Wendawek A."/>
            <person name="Woldeyes F."/>
            <person name="Nichols R.A."/>
            <person name="Borrell J.S."/>
        </authorList>
    </citation>
    <scope>NUCLEOTIDE SEQUENCE [LARGE SCALE GENOMIC DNA]</scope>
    <source>
        <strain evidence="4">cv. Maze</strain>
        <tissue evidence="3">Seeds</tissue>
    </source>
</reference>
<gene>
    <name evidence="3" type="ORF">OPV22_027845</name>
</gene>
<dbReference type="PANTHER" id="PTHR24414">
    <property type="entry name" value="F-BOX/KELCH-REPEAT PROTEIN SKIP4"/>
    <property type="match status" value="1"/>
</dbReference>
<dbReference type="SUPFAM" id="SSF81383">
    <property type="entry name" value="F-box domain"/>
    <property type="match status" value="1"/>
</dbReference>
<dbReference type="InterPro" id="IPR057499">
    <property type="entry name" value="Kelch_FKB95"/>
</dbReference>
<organism evidence="3 4">
    <name type="scientific">Ensete ventricosum</name>
    <name type="common">Abyssinian banana</name>
    <name type="synonym">Musa ensete</name>
    <dbReference type="NCBI Taxonomy" id="4639"/>
    <lineage>
        <taxon>Eukaryota</taxon>
        <taxon>Viridiplantae</taxon>
        <taxon>Streptophyta</taxon>
        <taxon>Embryophyta</taxon>
        <taxon>Tracheophyta</taxon>
        <taxon>Spermatophyta</taxon>
        <taxon>Magnoliopsida</taxon>
        <taxon>Liliopsida</taxon>
        <taxon>Zingiberales</taxon>
        <taxon>Musaceae</taxon>
        <taxon>Ensete</taxon>
    </lineage>
</organism>
<dbReference type="InterPro" id="IPR036047">
    <property type="entry name" value="F-box-like_dom_sf"/>
</dbReference>
<dbReference type="Pfam" id="PF00646">
    <property type="entry name" value="F-box"/>
    <property type="match status" value="1"/>
</dbReference>
<dbReference type="InterPro" id="IPR015915">
    <property type="entry name" value="Kelch-typ_b-propeller"/>
</dbReference>
<evidence type="ECO:0000313" key="4">
    <source>
        <dbReference type="Proteomes" id="UP001222027"/>
    </source>
</evidence>
<feature type="domain" description="F-box" evidence="1">
    <location>
        <begin position="18"/>
        <end position="56"/>
    </location>
</feature>
<dbReference type="Proteomes" id="UP001222027">
    <property type="component" value="Unassembled WGS sequence"/>
</dbReference>
<dbReference type="InterPro" id="IPR050354">
    <property type="entry name" value="F-box/kelch-repeat_ARATH"/>
</dbReference>